<sequence length="382" mass="39781">MKRLSTLRLHPGKNGLLMLAAGLLALAAQTARAEQPKGFLETIRKHTLLTTTVPDNGDQNPYAIAVAPVSAGKFQQGDVLVDNFNNAANLQGLGTTIVLYSPASKKLSLFAQLPRDLPKCPGGVGLSTAMTVLKSGWVIVGSTPSNDGTTDTKGAGCLIVLDSQGQVADVWSSPNINNPWGNMAVIDHGSTATLFVSNAGFGVGSAKGQPPVVNQSTVLRLELAIPEGKPPTISGQTVVASGFGAQADKSVFLIGPTGLALGKDDKLYVSDALGNRISEIWGATTRTTSAGVGRTLTRDGLLLRPLAMVTAPNGHLLVVNGSNGKVVEIDPESGTQIYAQWIDNNKAQTPPGNGDLFGIAMTPEGDGFYYVEDEVNMLVLAK</sequence>
<dbReference type="Proteomes" id="UP001596084">
    <property type="component" value="Unassembled WGS sequence"/>
</dbReference>
<protein>
    <recommendedName>
        <fullName evidence="4">NHL repeat-containing protein</fullName>
    </recommendedName>
</protein>
<dbReference type="SUPFAM" id="SSF63829">
    <property type="entry name" value="Calcium-dependent phosphotriesterase"/>
    <property type="match status" value="1"/>
</dbReference>
<evidence type="ECO:0000313" key="3">
    <source>
        <dbReference type="Proteomes" id="UP001596084"/>
    </source>
</evidence>
<name>A0ABW0QA56_9BURK</name>
<evidence type="ECO:0008006" key="4">
    <source>
        <dbReference type="Google" id="ProtNLM"/>
    </source>
</evidence>
<proteinExistence type="predicted"/>
<gene>
    <name evidence="2" type="ORF">ACFPP7_12695</name>
</gene>
<accession>A0ABW0QA56</accession>
<dbReference type="Gene3D" id="2.120.10.30">
    <property type="entry name" value="TolB, C-terminal domain"/>
    <property type="match status" value="1"/>
</dbReference>
<feature type="signal peptide" evidence="1">
    <location>
        <begin position="1"/>
        <end position="33"/>
    </location>
</feature>
<feature type="chain" id="PRO_5047382396" description="NHL repeat-containing protein" evidence="1">
    <location>
        <begin position="34"/>
        <end position="382"/>
    </location>
</feature>
<keyword evidence="3" id="KW-1185">Reference proteome</keyword>
<evidence type="ECO:0000313" key="2">
    <source>
        <dbReference type="EMBL" id="MFC5521766.1"/>
    </source>
</evidence>
<organism evidence="2 3">
    <name type="scientific">Polaromonas jejuensis</name>
    <dbReference type="NCBI Taxonomy" id="457502"/>
    <lineage>
        <taxon>Bacteria</taxon>
        <taxon>Pseudomonadati</taxon>
        <taxon>Pseudomonadota</taxon>
        <taxon>Betaproteobacteria</taxon>
        <taxon>Burkholderiales</taxon>
        <taxon>Comamonadaceae</taxon>
        <taxon>Polaromonas</taxon>
    </lineage>
</organism>
<dbReference type="RefSeq" id="WP_377372052.1">
    <property type="nucleotide sequence ID" value="NZ_JBHSMX010000020.1"/>
</dbReference>
<keyword evidence="1" id="KW-0732">Signal</keyword>
<dbReference type="InterPro" id="IPR011042">
    <property type="entry name" value="6-blade_b-propeller_TolB-like"/>
</dbReference>
<comment type="caution">
    <text evidence="2">The sequence shown here is derived from an EMBL/GenBank/DDBJ whole genome shotgun (WGS) entry which is preliminary data.</text>
</comment>
<evidence type="ECO:0000256" key="1">
    <source>
        <dbReference type="SAM" id="SignalP"/>
    </source>
</evidence>
<reference evidence="3" key="1">
    <citation type="journal article" date="2019" name="Int. J. Syst. Evol. Microbiol.">
        <title>The Global Catalogue of Microorganisms (GCM) 10K type strain sequencing project: providing services to taxonomists for standard genome sequencing and annotation.</title>
        <authorList>
            <consortium name="The Broad Institute Genomics Platform"/>
            <consortium name="The Broad Institute Genome Sequencing Center for Infectious Disease"/>
            <person name="Wu L."/>
            <person name="Ma J."/>
        </authorList>
    </citation>
    <scope>NUCLEOTIDE SEQUENCE [LARGE SCALE GENOMIC DNA]</scope>
    <source>
        <strain evidence="3">CGMCC 4.7277</strain>
    </source>
</reference>
<dbReference type="EMBL" id="JBHSMX010000020">
    <property type="protein sequence ID" value="MFC5521766.1"/>
    <property type="molecule type" value="Genomic_DNA"/>
</dbReference>